<protein>
    <submittedName>
        <fullName evidence="1">Thioredoxin-like protein</fullName>
    </submittedName>
</protein>
<gene>
    <name evidence="1" type="ORF">F5148DRAFT_1280906</name>
</gene>
<dbReference type="EMBL" id="JAGFNK010000023">
    <property type="protein sequence ID" value="KAI9511353.1"/>
    <property type="molecule type" value="Genomic_DNA"/>
</dbReference>
<name>A0ACC0UI62_9AGAM</name>
<reference evidence="1" key="1">
    <citation type="submission" date="2021-03" db="EMBL/GenBank/DDBJ databases">
        <title>Evolutionary priming and transition to the ectomycorrhizal habit in an iconic lineage of mushroom-forming fungi: is preadaptation a requirement?</title>
        <authorList>
            <consortium name="DOE Joint Genome Institute"/>
            <person name="Looney B.P."/>
            <person name="Miyauchi S."/>
            <person name="Morin E."/>
            <person name="Drula E."/>
            <person name="Courty P.E."/>
            <person name="Chicoki N."/>
            <person name="Fauchery L."/>
            <person name="Kohler A."/>
            <person name="Kuo A."/>
            <person name="LaButti K."/>
            <person name="Pangilinan J."/>
            <person name="Lipzen A."/>
            <person name="Riley R."/>
            <person name="Andreopoulos W."/>
            <person name="He G."/>
            <person name="Johnson J."/>
            <person name="Barry K.W."/>
            <person name="Grigoriev I.V."/>
            <person name="Nagy L."/>
            <person name="Hibbett D."/>
            <person name="Henrissat B."/>
            <person name="Matheny P.B."/>
            <person name="Labbe J."/>
            <person name="Martin A.F."/>
        </authorList>
    </citation>
    <scope>NUCLEOTIDE SEQUENCE</scope>
    <source>
        <strain evidence="1">BPL698</strain>
    </source>
</reference>
<sequence>MSNQDTEFDEALRKHGILPPREPTPPTPSPPLSPTLDDILEELTSTELRELGEDVQDDAVERQIAQRRAQLIVKERLDARRTHFGTVIPIGRDDYTREVTEASKQDEPGDSEARGTRVVCFLYKDGILRSDRTHIHVRALATRHPRTKFVSIVGDKCIPNLPDSRVPMFIVYRKGQIVTQIVAWGSDRERKLEELEGLLIASGAIIPSEKKPLDLNDDQDEESDEDFSQTGSKSNWASYSTKSVRNSSNPHDSGSDFDL</sequence>
<evidence type="ECO:0000313" key="2">
    <source>
        <dbReference type="Proteomes" id="UP001207468"/>
    </source>
</evidence>
<dbReference type="Proteomes" id="UP001207468">
    <property type="component" value="Unassembled WGS sequence"/>
</dbReference>
<proteinExistence type="predicted"/>
<accession>A0ACC0UI62</accession>
<keyword evidence="2" id="KW-1185">Reference proteome</keyword>
<evidence type="ECO:0000313" key="1">
    <source>
        <dbReference type="EMBL" id="KAI9511353.1"/>
    </source>
</evidence>
<organism evidence="1 2">
    <name type="scientific">Russula earlei</name>
    <dbReference type="NCBI Taxonomy" id="71964"/>
    <lineage>
        <taxon>Eukaryota</taxon>
        <taxon>Fungi</taxon>
        <taxon>Dikarya</taxon>
        <taxon>Basidiomycota</taxon>
        <taxon>Agaricomycotina</taxon>
        <taxon>Agaricomycetes</taxon>
        <taxon>Russulales</taxon>
        <taxon>Russulaceae</taxon>
        <taxon>Russula</taxon>
    </lineage>
</organism>
<comment type="caution">
    <text evidence="1">The sequence shown here is derived from an EMBL/GenBank/DDBJ whole genome shotgun (WGS) entry which is preliminary data.</text>
</comment>